<gene>
    <name evidence="2" type="ORF">KVT40_000923</name>
</gene>
<dbReference type="Proteomes" id="UP000809789">
    <property type="component" value="Unassembled WGS sequence"/>
</dbReference>
<evidence type="ECO:0000256" key="1">
    <source>
        <dbReference type="SAM" id="MobiDB-lite"/>
    </source>
</evidence>
<dbReference type="InterPro" id="IPR014710">
    <property type="entry name" value="RmlC-like_jellyroll"/>
</dbReference>
<dbReference type="SUPFAM" id="SSF51182">
    <property type="entry name" value="RmlC-like cupins"/>
    <property type="match status" value="1"/>
</dbReference>
<organism evidence="2 3">
    <name type="scientific">Elsinoe batatas</name>
    <dbReference type="NCBI Taxonomy" id="2601811"/>
    <lineage>
        <taxon>Eukaryota</taxon>
        <taxon>Fungi</taxon>
        <taxon>Dikarya</taxon>
        <taxon>Ascomycota</taxon>
        <taxon>Pezizomycotina</taxon>
        <taxon>Dothideomycetes</taxon>
        <taxon>Dothideomycetidae</taxon>
        <taxon>Myriangiales</taxon>
        <taxon>Elsinoaceae</taxon>
        <taxon>Elsinoe</taxon>
    </lineage>
</organism>
<accession>A0A8K0PLK2</accession>
<reference evidence="2" key="1">
    <citation type="submission" date="2021-07" db="EMBL/GenBank/DDBJ databases">
        <title>Elsinoe batatas strain:CRI-CJ2 Genome sequencing and assembly.</title>
        <authorList>
            <person name="Huang L."/>
        </authorList>
    </citation>
    <scope>NUCLEOTIDE SEQUENCE</scope>
    <source>
        <strain evidence="2">CRI-CJ2</strain>
    </source>
</reference>
<dbReference type="AlphaFoldDB" id="A0A8K0PLK2"/>
<proteinExistence type="predicted"/>
<keyword evidence="3" id="KW-1185">Reference proteome</keyword>
<evidence type="ECO:0008006" key="4">
    <source>
        <dbReference type="Google" id="ProtNLM"/>
    </source>
</evidence>
<dbReference type="PANTHER" id="PTHR36448">
    <property type="entry name" value="BLR7373 PROTEIN"/>
    <property type="match status" value="1"/>
</dbReference>
<sequence length="223" mass="24680">MDEFARWIPIFECRDRVSDDQTFSHRADTASIESLVPSETSGGAHSGDRPHIPACVQTTSKLPVLIYRNVLPRPRNETTSIAALEKNDWIHGGTFKHYPTHHYHTVTPECYAIFNGTTRYLIGKGPLDDHVPGIELDLEAGDLVIQPAGVAHCNLRSSDDFAYIGVYPRGSPHWDNNWCKADAQETHEKAMTASSLPVPTTDPVHGINGPLVEIWTRATGEMA</sequence>
<evidence type="ECO:0000313" key="3">
    <source>
        <dbReference type="Proteomes" id="UP000809789"/>
    </source>
</evidence>
<dbReference type="EMBL" id="JAESVG020000001">
    <property type="protein sequence ID" value="KAG8631783.1"/>
    <property type="molecule type" value="Genomic_DNA"/>
</dbReference>
<dbReference type="CDD" id="cd02219">
    <property type="entry name" value="cupin_YjlB-like"/>
    <property type="match status" value="1"/>
</dbReference>
<dbReference type="InterPro" id="IPR011051">
    <property type="entry name" value="RmlC_Cupin_sf"/>
</dbReference>
<dbReference type="PANTHER" id="PTHR36448:SF2">
    <property type="entry name" value="CUPIN TYPE-1 DOMAIN-CONTAINING PROTEIN"/>
    <property type="match status" value="1"/>
</dbReference>
<protein>
    <recommendedName>
        <fullName evidence="4">Cupin type-1 domain-containing protein</fullName>
    </recommendedName>
</protein>
<name>A0A8K0PLK2_9PEZI</name>
<dbReference type="OrthoDB" id="2446447at2759"/>
<comment type="caution">
    <text evidence="2">The sequence shown here is derived from an EMBL/GenBank/DDBJ whole genome shotgun (WGS) entry which is preliminary data.</text>
</comment>
<dbReference type="InterPro" id="IPR047121">
    <property type="entry name" value="YjiB-like"/>
</dbReference>
<evidence type="ECO:0000313" key="2">
    <source>
        <dbReference type="EMBL" id="KAG8631783.1"/>
    </source>
</evidence>
<dbReference type="Gene3D" id="2.60.120.10">
    <property type="entry name" value="Jelly Rolls"/>
    <property type="match status" value="1"/>
</dbReference>
<feature type="region of interest" description="Disordered" evidence="1">
    <location>
        <begin position="28"/>
        <end position="50"/>
    </location>
</feature>